<proteinExistence type="predicted"/>
<dbReference type="Proteomes" id="UP000065797">
    <property type="component" value="Unassembled WGS sequence"/>
</dbReference>
<comment type="caution">
    <text evidence="3">The sequence shown here is derived from an EMBL/GenBank/DDBJ whole genome shotgun (WGS) entry which is preliminary data.</text>
</comment>
<feature type="compositionally biased region" description="Polar residues" evidence="1">
    <location>
        <begin position="35"/>
        <end position="52"/>
    </location>
</feature>
<evidence type="ECO:0000313" key="3">
    <source>
        <dbReference type="EMBL" id="KWU59358.1"/>
    </source>
</evidence>
<evidence type="ECO:0000256" key="2">
    <source>
        <dbReference type="SAM" id="SignalP"/>
    </source>
</evidence>
<reference evidence="3 4" key="1">
    <citation type="submission" date="2016-01" db="EMBL/GenBank/DDBJ databases">
        <authorList>
            <person name="McClelland M."/>
            <person name="Jain A."/>
            <person name="Saraogi P."/>
            <person name="Mendelson R."/>
            <person name="Westerman R."/>
            <person name="SanMiguel P."/>
            <person name="Csonka L."/>
        </authorList>
    </citation>
    <scope>NUCLEOTIDE SEQUENCE [LARGE SCALE GENOMIC DNA]</scope>
    <source>
        <strain evidence="3 4">PE8-15</strain>
    </source>
</reference>
<evidence type="ECO:0000256" key="1">
    <source>
        <dbReference type="SAM" id="MobiDB-lite"/>
    </source>
</evidence>
<feature type="signal peptide" evidence="2">
    <location>
        <begin position="1"/>
        <end position="27"/>
    </location>
</feature>
<dbReference type="EMBL" id="LRPH01000069">
    <property type="protein sequence ID" value="KWU59358.1"/>
    <property type="molecule type" value="Genomic_DNA"/>
</dbReference>
<gene>
    <name evidence="3" type="ORF">AWW70_18985</name>
</gene>
<evidence type="ECO:0000313" key="4">
    <source>
        <dbReference type="Proteomes" id="UP000065797"/>
    </source>
</evidence>
<sequence>MKKLFGTILGLSLSVALSIGLAFPSQSDSKKQVDSTKSSTIMYMQSSHGDSW</sequence>
<dbReference type="RefSeq" id="WP_000732343.1">
    <property type="nucleotide sequence ID" value="NZ_LRPH01000069.1"/>
</dbReference>
<dbReference type="GeneID" id="64182399"/>
<protein>
    <submittedName>
        <fullName evidence="3">General stress protein</fullName>
    </submittedName>
</protein>
<keyword evidence="2" id="KW-0732">Signal</keyword>
<feature type="chain" id="PRO_5007135101" evidence="2">
    <location>
        <begin position="28"/>
        <end position="52"/>
    </location>
</feature>
<accession>A0A109G3F1</accession>
<dbReference type="AlphaFoldDB" id="A0A109G3F1"/>
<organism evidence="3 4">
    <name type="scientific">Bacillus mycoides</name>
    <dbReference type="NCBI Taxonomy" id="1405"/>
    <lineage>
        <taxon>Bacteria</taxon>
        <taxon>Bacillati</taxon>
        <taxon>Bacillota</taxon>
        <taxon>Bacilli</taxon>
        <taxon>Bacillales</taxon>
        <taxon>Bacillaceae</taxon>
        <taxon>Bacillus</taxon>
        <taxon>Bacillus cereus group</taxon>
    </lineage>
</organism>
<name>A0A109G3F1_BACMY</name>
<feature type="region of interest" description="Disordered" evidence="1">
    <location>
        <begin position="27"/>
        <end position="52"/>
    </location>
</feature>